<dbReference type="GO" id="GO:0003779">
    <property type="term" value="F:actin binding"/>
    <property type="evidence" value="ECO:0007669"/>
    <property type="project" value="TreeGrafter"/>
</dbReference>
<feature type="signal peptide" evidence="1">
    <location>
        <begin position="1"/>
        <end position="27"/>
    </location>
</feature>
<dbReference type="PANTHER" id="PTHR12811">
    <property type="entry name" value="VACUOLAR PROTEIN SORTING VPS16"/>
    <property type="match status" value="1"/>
</dbReference>
<dbReference type="EMBL" id="KQ242339">
    <property type="protein sequence ID" value="KNC79258.1"/>
    <property type="molecule type" value="Genomic_DNA"/>
</dbReference>
<reference evidence="3 4" key="1">
    <citation type="submission" date="2011-02" db="EMBL/GenBank/DDBJ databases">
        <title>The Genome Sequence of Sphaeroforma arctica JP610.</title>
        <authorList>
            <consortium name="The Broad Institute Genome Sequencing Platform"/>
            <person name="Russ C."/>
            <person name="Cuomo C."/>
            <person name="Young S.K."/>
            <person name="Zeng Q."/>
            <person name="Gargeya S."/>
            <person name="Alvarado L."/>
            <person name="Berlin A."/>
            <person name="Chapman S.B."/>
            <person name="Chen Z."/>
            <person name="Freedman E."/>
            <person name="Gellesch M."/>
            <person name="Goldberg J."/>
            <person name="Griggs A."/>
            <person name="Gujja S."/>
            <person name="Heilman E."/>
            <person name="Heiman D."/>
            <person name="Howarth C."/>
            <person name="Mehta T."/>
            <person name="Neiman D."/>
            <person name="Pearson M."/>
            <person name="Roberts A."/>
            <person name="Saif S."/>
            <person name="Shea T."/>
            <person name="Shenoy N."/>
            <person name="Sisk P."/>
            <person name="Stolte C."/>
            <person name="Sykes S."/>
            <person name="White J."/>
            <person name="Yandava C."/>
            <person name="Burger G."/>
            <person name="Gray M.W."/>
            <person name="Holland P.W.H."/>
            <person name="King N."/>
            <person name="Lang F.B.F."/>
            <person name="Roger A.J."/>
            <person name="Ruiz-Trillo I."/>
            <person name="Haas B."/>
            <person name="Nusbaum C."/>
            <person name="Birren B."/>
        </authorList>
    </citation>
    <scope>NUCLEOTIDE SEQUENCE [LARGE SCALE GENOMIC DNA]</scope>
    <source>
        <strain evidence="3 4">JP610</strain>
    </source>
</reference>
<dbReference type="GO" id="GO:0042144">
    <property type="term" value="P:vacuole fusion, non-autophagic"/>
    <property type="evidence" value="ECO:0007669"/>
    <property type="project" value="TreeGrafter"/>
</dbReference>
<proteinExistence type="predicted"/>
<dbReference type="GO" id="GO:0016197">
    <property type="term" value="P:endosomal transport"/>
    <property type="evidence" value="ECO:0007669"/>
    <property type="project" value="TreeGrafter"/>
</dbReference>
<gene>
    <name evidence="3" type="ORF">SARC_08343</name>
</gene>
<dbReference type="GO" id="GO:0005768">
    <property type="term" value="C:endosome"/>
    <property type="evidence" value="ECO:0007669"/>
    <property type="project" value="TreeGrafter"/>
</dbReference>
<evidence type="ECO:0000313" key="3">
    <source>
        <dbReference type="EMBL" id="KNC79258.1"/>
    </source>
</evidence>
<dbReference type="GO" id="GO:0005765">
    <property type="term" value="C:lysosomal membrane"/>
    <property type="evidence" value="ECO:0007669"/>
    <property type="project" value="TreeGrafter"/>
</dbReference>
<protein>
    <recommendedName>
        <fullName evidence="2">Vps16 N-terminal domain-containing protein</fullName>
    </recommendedName>
</protein>
<evidence type="ECO:0000259" key="2">
    <source>
        <dbReference type="Pfam" id="PF04841"/>
    </source>
</evidence>
<evidence type="ECO:0000313" key="4">
    <source>
        <dbReference type="Proteomes" id="UP000054560"/>
    </source>
</evidence>
<sequence>MPPILLVPTGAFLRVFLRAFSLGQSTASITEAVVWETGLVALTSDHQFVCVLDFVEAKPMRLARVEDMDSPPSCWTVVPTSGAIDTVRVYMGYRHTVYMLGLDEVEPVHMPLLDSASNYAIMCVTHDGMLLACVDEDSNFTVTSVEASRILTQTKLAMDYSSAPPPPPRQMVWCGMDCVVMTWDQAGVVMGVGPFSGTLTYTFDHQCVLVGEVDGVRIIGTDSHDFLERVPQCVENTFKFGSTEPPALLLDASRLYDDGNARCDELLRSIKGNALDDAVRQLLQVAGYEWDSVAQKDIMRAASFGRAFFTDNGTTHESNDLNKGTQTTTDPGQDFSVLFEDICMNVRVLNCIRRHTVGIPLTLSQLTALTPQRLLLRMSQLGYHALAYRVCTYLRIDVSEVLVHWACEK</sequence>
<feature type="domain" description="Vps16 N-terminal" evidence="2">
    <location>
        <begin position="31"/>
        <end position="311"/>
    </location>
</feature>
<dbReference type="SUPFAM" id="SSF50978">
    <property type="entry name" value="WD40 repeat-like"/>
    <property type="match status" value="1"/>
</dbReference>
<dbReference type="Proteomes" id="UP000054560">
    <property type="component" value="Unassembled WGS sequence"/>
</dbReference>
<dbReference type="GO" id="GO:0030897">
    <property type="term" value="C:HOPS complex"/>
    <property type="evidence" value="ECO:0007669"/>
    <property type="project" value="TreeGrafter"/>
</dbReference>
<organism evidence="3 4">
    <name type="scientific">Sphaeroforma arctica JP610</name>
    <dbReference type="NCBI Taxonomy" id="667725"/>
    <lineage>
        <taxon>Eukaryota</taxon>
        <taxon>Ichthyosporea</taxon>
        <taxon>Ichthyophonida</taxon>
        <taxon>Sphaeroforma</taxon>
    </lineage>
</organism>
<dbReference type="OrthoDB" id="1792at2759"/>
<dbReference type="RefSeq" id="XP_014153160.1">
    <property type="nucleotide sequence ID" value="XM_014297685.1"/>
</dbReference>
<dbReference type="Pfam" id="PF04841">
    <property type="entry name" value="Vps16_N"/>
    <property type="match status" value="1"/>
</dbReference>
<keyword evidence="4" id="KW-1185">Reference proteome</keyword>
<dbReference type="InterPro" id="IPR016534">
    <property type="entry name" value="VPS16"/>
</dbReference>
<dbReference type="InterPro" id="IPR036322">
    <property type="entry name" value="WD40_repeat_dom_sf"/>
</dbReference>
<keyword evidence="1" id="KW-0732">Signal</keyword>
<dbReference type="AlphaFoldDB" id="A0A0L0FTI2"/>
<evidence type="ECO:0000256" key="1">
    <source>
        <dbReference type="SAM" id="SignalP"/>
    </source>
</evidence>
<feature type="non-terminal residue" evidence="3">
    <location>
        <position position="409"/>
    </location>
</feature>
<dbReference type="PANTHER" id="PTHR12811:SF0">
    <property type="entry name" value="VACUOLAR PROTEIN SORTING-ASSOCIATED PROTEIN 16 HOMOLOG"/>
    <property type="match status" value="1"/>
</dbReference>
<feature type="chain" id="PRO_5005538382" description="Vps16 N-terminal domain-containing protein" evidence="1">
    <location>
        <begin position="28"/>
        <end position="409"/>
    </location>
</feature>
<dbReference type="GeneID" id="25908847"/>
<dbReference type="eggNOG" id="KOG2280">
    <property type="taxonomic scope" value="Eukaryota"/>
</dbReference>
<dbReference type="GO" id="GO:0006886">
    <property type="term" value="P:intracellular protein transport"/>
    <property type="evidence" value="ECO:0007669"/>
    <property type="project" value="InterPro"/>
</dbReference>
<name>A0A0L0FTI2_9EUKA</name>
<dbReference type="STRING" id="667725.A0A0L0FTI2"/>
<dbReference type="InterPro" id="IPR006926">
    <property type="entry name" value="Vps16_N"/>
</dbReference>
<accession>A0A0L0FTI2</accession>